<evidence type="ECO:0000313" key="3">
    <source>
        <dbReference type="EMBL" id="KAK7901547.1"/>
    </source>
</evidence>
<feature type="region of interest" description="Disordered" evidence="1">
    <location>
        <begin position="120"/>
        <end position="139"/>
    </location>
</feature>
<reference evidence="4" key="1">
    <citation type="submission" date="2024-04" db="EMBL/GenBank/DDBJ databases">
        <title>Salinicola lusitanus LLJ914,a marine bacterium isolated from the Okinawa Trough.</title>
        <authorList>
            <person name="Li J."/>
        </authorList>
    </citation>
    <scope>NUCLEOTIDE SEQUENCE [LARGE SCALE GENOMIC DNA]</scope>
</reference>
<proteinExistence type="predicted"/>
<sequence length="139" mass="16288">MCDYRRPNTLRREDQRQSNYLEETVMAKGRVDTRAISTPKATVNVNLTFDEVSAILSDKDTNVCFSRQVSYSDSESSLLLTPYLNILYIHTKWNLFYLLIFIKIYFRFLKKTSRAKQWNVQSPLRKKNPARKSAPVQDA</sequence>
<protein>
    <submittedName>
        <fullName evidence="3">Uncharacterized protein</fullName>
    </submittedName>
</protein>
<gene>
    <name evidence="3" type="ORF">WMY93_018316</name>
</gene>
<feature type="transmembrane region" description="Helical" evidence="2">
    <location>
        <begin position="86"/>
        <end position="106"/>
    </location>
</feature>
<keyword evidence="4" id="KW-1185">Reference proteome</keyword>
<evidence type="ECO:0000256" key="1">
    <source>
        <dbReference type="SAM" id="MobiDB-lite"/>
    </source>
</evidence>
<comment type="caution">
    <text evidence="3">The sequence shown here is derived from an EMBL/GenBank/DDBJ whole genome shotgun (WGS) entry which is preliminary data.</text>
</comment>
<accession>A0AAW0NTK7</accession>
<dbReference type="AlphaFoldDB" id="A0AAW0NTK7"/>
<name>A0AAW0NTK7_9GOBI</name>
<dbReference type="EMBL" id="JBBPFD010000013">
    <property type="protein sequence ID" value="KAK7901547.1"/>
    <property type="molecule type" value="Genomic_DNA"/>
</dbReference>
<organism evidence="3 4">
    <name type="scientific">Mugilogobius chulae</name>
    <name type="common">yellowstripe goby</name>
    <dbReference type="NCBI Taxonomy" id="88201"/>
    <lineage>
        <taxon>Eukaryota</taxon>
        <taxon>Metazoa</taxon>
        <taxon>Chordata</taxon>
        <taxon>Craniata</taxon>
        <taxon>Vertebrata</taxon>
        <taxon>Euteleostomi</taxon>
        <taxon>Actinopterygii</taxon>
        <taxon>Neopterygii</taxon>
        <taxon>Teleostei</taxon>
        <taxon>Neoteleostei</taxon>
        <taxon>Acanthomorphata</taxon>
        <taxon>Gobiaria</taxon>
        <taxon>Gobiiformes</taxon>
        <taxon>Gobioidei</taxon>
        <taxon>Gobiidae</taxon>
        <taxon>Gobionellinae</taxon>
        <taxon>Mugilogobius</taxon>
    </lineage>
</organism>
<dbReference type="Proteomes" id="UP001460270">
    <property type="component" value="Unassembled WGS sequence"/>
</dbReference>
<keyword evidence="2" id="KW-0812">Transmembrane</keyword>
<evidence type="ECO:0000256" key="2">
    <source>
        <dbReference type="SAM" id="Phobius"/>
    </source>
</evidence>
<keyword evidence="2" id="KW-1133">Transmembrane helix</keyword>
<evidence type="ECO:0000313" key="4">
    <source>
        <dbReference type="Proteomes" id="UP001460270"/>
    </source>
</evidence>
<keyword evidence="2" id="KW-0472">Membrane</keyword>